<reference evidence="3 4" key="1">
    <citation type="journal article" date="2022" name="Front. Cell. Infect. Microbiol.">
        <title>The Genomes of Two Strains of Taenia crassiceps the Animal Model for the Study of Human Cysticercosis.</title>
        <authorList>
            <person name="Bobes R.J."/>
            <person name="Estrada K."/>
            <person name="Rios-Valencia D.G."/>
            <person name="Calderon-Gallegos A."/>
            <person name="de la Torre P."/>
            <person name="Carrero J.C."/>
            <person name="Sanchez-Flores A."/>
            <person name="Laclette J.P."/>
        </authorList>
    </citation>
    <scope>NUCLEOTIDE SEQUENCE [LARGE SCALE GENOMIC DNA]</scope>
    <source>
        <strain evidence="3">WFUcys</strain>
    </source>
</reference>
<dbReference type="InterPro" id="IPR002678">
    <property type="entry name" value="DUF34/NIF3"/>
</dbReference>
<sequence>MSGDALQYQDAEIGDAVTFLPEEGAGRIGLLKEGYTVTDAVESYKALLNVDVLKVALGYEKTFDSPVTAVAVCAGSGGSLFSQESIAKVADLLVTGEASHHEQLEAVARGATIITTGHSVSERGYLPQRLRPWLERELATTSISIEIASTDAEPGVYVLPNKSAH</sequence>
<keyword evidence="4" id="KW-1185">Reference proteome</keyword>
<evidence type="ECO:0000256" key="2">
    <source>
        <dbReference type="ARBA" id="ARBA00019069"/>
    </source>
</evidence>
<evidence type="ECO:0000313" key="4">
    <source>
        <dbReference type="Proteomes" id="UP001651158"/>
    </source>
</evidence>
<dbReference type="InterPro" id="IPR036069">
    <property type="entry name" value="DUF34/NIF3_sf"/>
</dbReference>
<evidence type="ECO:0000256" key="1">
    <source>
        <dbReference type="ARBA" id="ARBA00006964"/>
    </source>
</evidence>
<evidence type="ECO:0000313" key="3">
    <source>
        <dbReference type="EMBL" id="KAL5110699.1"/>
    </source>
</evidence>
<dbReference type="Gene3D" id="3.40.1390.30">
    <property type="entry name" value="NIF3 (NGG1p interacting factor 3)-like"/>
    <property type="match status" value="1"/>
</dbReference>
<dbReference type="Pfam" id="PF01784">
    <property type="entry name" value="DUF34_NIF3"/>
    <property type="match status" value="1"/>
</dbReference>
<dbReference type="SUPFAM" id="SSF102705">
    <property type="entry name" value="NIF3 (NGG1p interacting factor 3)-like"/>
    <property type="match status" value="1"/>
</dbReference>
<organism evidence="3 4">
    <name type="scientific">Taenia crassiceps</name>
    <dbReference type="NCBI Taxonomy" id="6207"/>
    <lineage>
        <taxon>Eukaryota</taxon>
        <taxon>Metazoa</taxon>
        <taxon>Spiralia</taxon>
        <taxon>Lophotrochozoa</taxon>
        <taxon>Platyhelminthes</taxon>
        <taxon>Cestoda</taxon>
        <taxon>Eucestoda</taxon>
        <taxon>Cyclophyllidea</taxon>
        <taxon>Taeniidae</taxon>
        <taxon>Taenia</taxon>
    </lineage>
</organism>
<dbReference type="EMBL" id="JAKROA010000002">
    <property type="protein sequence ID" value="KAL5110699.1"/>
    <property type="molecule type" value="Genomic_DNA"/>
</dbReference>
<comment type="similarity">
    <text evidence="1">Belongs to the GTP cyclohydrolase I type 2/NIF3 family.</text>
</comment>
<name>A0ABR4QM30_9CEST</name>
<dbReference type="Proteomes" id="UP001651158">
    <property type="component" value="Unassembled WGS sequence"/>
</dbReference>
<protein>
    <recommendedName>
        <fullName evidence="2">NIF3-like protein 1</fullName>
    </recommendedName>
</protein>
<comment type="caution">
    <text evidence="3">The sequence shown here is derived from an EMBL/GenBank/DDBJ whole genome shotgun (WGS) entry which is preliminary data.</text>
</comment>
<dbReference type="PANTHER" id="PTHR13799">
    <property type="entry name" value="NGG1 INTERACTING FACTOR 3"/>
    <property type="match status" value="1"/>
</dbReference>
<proteinExistence type="inferred from homology"/>
<dbReference type="PANTHER" id="PTHR13799:SF13">
    <property type="entry name" value="NIF3-LIKE PROTEIN 1"/>
    <property type="match status" value="1"/>
</dbReference>
<gene>
    <name evidence="3" type="ORF">TcWFU_007679</name>
</gene>
<accession>A0ABR4QM30</accession>